<evidence type="ECO:0000256" key="6">
    <source>
        <dbReference type="ARBA" id="ARBA00022989"/>
    </source>
</evidence>
<dbReference type="InterPro" id="IPR004761">
    <property type="entry name" value="Spore_GerAB"/>
</dbReference>
<feature type="transmembrane region" description="Helical" evidence="8">
    <location>
        <begin position="113"/>
        <end position="136"/>
    </location>
</feature>
<dbReference type="Proteomes" id="UP000626244">
    <property type="component" value="Unassembled WGS sequence"/>
</dbReference>
<protein>
    <submittedName>
        <fullName evidence="9">Germination protein KB</fullName>
    </submittedName>
</protein>
<dbReference type="GO" id="GO:0009847">
    <property type="term" value="P:spore germination"/>
    <property type="evidence" value="ECO:0007669"/>
    <property type="project" value="InterPro"/>
</dbReference>
<keyword evidence="7 8" id="KW-0472">Membrane</keyword>
<dbReference type="PANTHER" id="PTHR34975">
    <property type="entry name" value="SPORE GERMINATION PROTEIN A2"/>
    <property type="match status" value="1"/>
</dbReference>
<dbReference type="PANTHER" id="PTHR34975:SF2">
    <property type="entry name" value="SPORE GERMINATION PROTEIN A2"/>
    <property type="match status" value="1"/>
</dbReference>
<keyword evidence="3" id="KW-0813">Transport</keyword>
<reference evidence="10" key="1">
    <citation type="journal article" date="2019" name="Int. J. Syst. Evol. Microbiol.">
        <title>The Global Catalogue of Microorganisms (GCM) 10K type strain sequencing project: providing services to taxonomists for standard genome sequencing and annotation.</title>
        <authorList>
            <consortium name="The Broad Institute Genomics Platform"/>
            <consortium name="The Broad Institute Genome Sequencing Center for Infectious Disease"/>
            <person name="Wu L."/>
            <person name="Ma J."/>
        </authorList>
    </citation>
    <scope>NUCLEOTIDE SEQUENCE [LARGE SCALE GENOMIC DNA]</scope>
    <source>
        <strain evidence="10">CGMCC 1.14993</strain>
    </source>
</reference>
<keyword evidence="6 8" id="KW-1133">Transmembrane helix</keyword>
<keyword evidence="10" id="KW-1185">Reference proteome</keyword>
<feature type="transmembrane region" description="Helical" evidence="8">
    <location>
        <begin position="270"/>
        <end position="291"/>
    </location>
</feature>
<dbReference type="GO" id="GO:0016020">
    <property type="term" value="C:membrane"/>
    <property type="evidence" value="ECO:0007669"/>
    <property type="project" value="UniProtKB-SubCell"/>
</dbReference>
<dbReference type="RefSeq" id="WP_088000517.1">
    <property type="nucleotide sequence ID" value="NZ_BMHB01000002.1"/>
</dbReference>
<feature type="transmembrane region" description="Helical" evidence="8">
    <location>
        <begin position="83"/>
        <end position="107"/>
    </location>
</feature>
<feature type="transmembrane region" description="Helical" evidence="8">
    <location>
        <begin position="303"/>
        <end position="320"/>
    </location>
</feature>
<comment type="subcellular location">
    <subcellularLocation>
        <location evidence="1">Membrane</location>
        <topology evidence="1">Multi-pass membrane protein</topology>
    </subcellularLocation>
</comment>
<feature type="transmembrane region" description="Helical" evidence="8">
    <location>
        <begin position="143"/>
        <end position="166"/>
    </location>
</feature>
<sequence>MITKKNSITKFQLFFFLIQSQVGIGLLSLPNVVQATAKGDGWISTILAGVIVQIMLIIYWFLFKQFPNENYSKITIRLFGKYIGKLLNFIIYLYFILTGSLALILYINCISLWLLPLTPLWVLSLFIILSSIYLALSELTIIARFFVIATFMLVLLILLSFLTYGLEKEFQNILPIGHSGMKNIMMGSNKSIISMLGFEGVLIVYPFIINKEKGLLKSVSLANLTVTALYTYFLFLCLISFSPMQLKQIREPVLYLFKALSYEMLDRIDLIFISSWIVPMTTSIIAYLFFASKSISKEKSYKKTVLVNAIIIFLISIYPFDENMITKFSTYVTYLSYFVVFILPILLLVLTLFIKTLKRSENA</sequence>
<feature type="transmembrane region" description="Helical" evidence="8">
    <location>
        <begin position="221"/>
        <end position="241"/>
    </location>
</feature>
<evidence type="ECO:0000256" key="3">
    <source>
        <dbReference type="ARBA" id="ARBA00022448"/>
    </source>
</evidence>
<dbReference type="NCBIfam" id="TIGR00912">
    <property type="entry name" value="2A0309"/>
    <property type="match status" value="1"/>
</dbReference>
<evidence type="ECO:0000256" key="7">
    <source>
        <dbReference type="ARBA" id="ARBA00023136"/>
    </source>
</evidence>
<dbReference type="AlphaFoldDB" id="A0A8J3EYD3"/>
<keyword evidence="4" id="KW-0309">Germination</keyword>
<feature type="transmembrane region" description="Helical" evidence="8">
    <location>
        <begin position="332"/>
        <end position="354"/>
    </location>
</feature>
<feature type="transmembrane region" description="Helical" evidence="8">
    <location>
        <begin position="191"/>
        <end position="209"/>
    </location>
</feature>
<keyword evidence="5 8" id="KW-0812">Transmembrane</keyword>
<dbReference type="Pfam" id="PF03845">
    <property type="entry name" value="Spore_permease"/>
    <property type="match status" value="1"/>
</dbReference>
<evidence type="ECO:0000256" key="5">
    <source>
        <dbReference type="ARBA" id="ARBA00022692"/>
    </source>
</evidence>
<gene>
    <name evidence="9" type="ORF">GCM10007380_30300</name>
</gene>
<evidence type="ECO:0000313" key="10">
    <source>
        <dbReference type="Proteomes" id="UP000626244"/>
    </source>
</evidence>
<proteinExistence type="inferred from homology"/>
<evidence type="ECO:0000256" key="2">
    <source>
        <dbReference type="ARBA" id="ARBA00007998"/>
    </source>
</evidence>
<evidence type="ECO:0000313" key="9">
    <source>
        <dbReference type="EMBL" id="GGI15905.1"/>
    </source>
</evidence>
<comment type="caution">
    <text evidence="9">The sequence shown here is derived from an EMBL/GenBank/DDBJ whole genome shotgun (WGS) entry which is preliminary data.</text>
</comment>
<evidence type="ECO:0000256" key="1">
    <source>
        <dbReference type="ARBA" id="ARBA00004141"/>
    </source>
</evidence>
<accession>A0A8J3EYD3</accession>
<name>A0A8J3EYD3_9BACI</name>
<dbReference type="OrthoDB" id="2446105at2"/>
<comment type="similarity">
    <text evidence="2">Belongs to the amino acid-polyamine-organocation (APC) superfamily. Spore germination protein (SGP) (TC 2.A.3.9) family.</text>
</comment>
<organism evidence="9 10">
    <name type="scientific">Gottfriedia solisilvae</name>
    <dbReference type="NCBI Taxonomy" id="1516104"/>
    <lineage>
        <taxon>Bacteria</taxon>
        <taxon>Bacillati</taxon>
        <taxon>Bacillota</taxon>
        <taxon>Bacilli</taxon>
        <taxon>Bacillales</taxon>
        <taxon>Bacillaceae</taxon>
        <taxon>Gottfriedia</taxon>
    </lineage>
</organism>
<feature type="transmembrane region" description="Helical" evidence="8">
    <location>
        <begin position="41"/>
        <end position="62"/>
    </location>
</feature>
<dbReference type="Gene3D" id="1.20.1740.10">
    <property type="entry name" value="Amino acid/polyamine transporter I"/>
    <property type="match status" value="1"/>
</dbReference>
<evidence type="ECO:0000256" key="8">
    <source>
        <dbReference type="SAM" id="Phobius"/>
    </source>
</evidence>
<evidence type="ECO:0000256" key="4">
    <source>
        <dbReference type="ARBA" id="ARBA00022544"/>
    </source>
</evidence>
<feature type="transmembrane region" description="Helical" evidence="8">
    <location>
        <begin position="12"/>
        <end position="29"/>
    </location>
</feature>
<dbReference type="EMBL" id="BMHB01000002">
    <property type="protein sequence ID" value="GGI15905.1"/>
    <property type="molecule type" value="Genomic_DNA"/>
</dbReference>